<feature type="transmembrane region" description="Helical" evidence="1">
    <location>
        <begin position="112"/>
        <end position="132"/>
    </location>
</feature>
<evidence type="ECO:0000313" key="3">
    <source>
        <dbReference type="Proteomes" id="UP001141327"/>
    </source>
</evidence>
<accession>A0ABQ8UK47</accession>
<dbReference type="Pfam" id="PF08570">
    <property type="entry name" value="DUF1761"/>
    <property type="match status" value="1"/>
</dbReference>
<feature type="transmembrane region" description="Helical" evidence="1">
    <location>
        <begin position="52"/>
        <end position="76"/>
    </location>
</feature>
<keyword evidence="1" id="KW-0812">Transmembrane</keyword>
<keyword evidence="3" id="KW-1185">Reference proteome</keyword>
<reference evidence="2" key="1">
    <citation type="journal article" date="2022" name="bioRxiv">
        <title>Genomics of Preaxostyla Flagellates Illuminates Evolutionary Transitions and the Path Towards Mitochondrial Loss.</title>
        <authorList>
            <person name="Novak L.V.F."/>
            <person name="Treitli S.C."/>
            <person name="Pyrih J."/>
            <person name="Halakuc P."/>
            <person name="Pipaliya S.V."/>
            <person name="Vacek V."/>
            <person name="Brzon O."/>
            <person name="Soukal P."/>
            <person name="Eme L."/>
            <person name="Dacks J.B."/>
            <person name="Karnkowska A."/>
            <person name="Elias M."/>
            <person name="Hampl V."/>
        </authorList>
    </citation>
    <scope>NUCLEOTIDE SEQUENCE</scope>
    <source>
        <strain evidence="2">RCP-MX</strain>
    </source>
</reference>
<name>A0ABQ8UK47_9EUKA</name>
<proteinExistence type="predicted"/>
<evidence type="ECO:0008006" key="4">
    <source>
        <dbReference type="Google" id="ProtNLM"/>
    </source>
</evidence>
<comment type="caution">
    <text evidence="2">The sequence shown here is derived from an EMBL/GenBank/DDBJ whole genome shotgun (WGS) entry which is preliminary data.</text>
</comment>
<feature type="transmembrane region" description="Helical" evidence="1">
    <location>
        <begin position="6"/>
        <end position="25"/>
    </location>
</feature>
<dbReference type="InterPro" id="IPR013879">
    <property type="entry name" value="DUF1761"/>
</dbReference>
<dbReference type="Proteomes" id="UP001141327">
    <property type="component" value="Unassembled WGS sequence"/>
</dbReference>
<evidence type="ECO:0000313" key="2">
    <source>
        <dbReference type="EMBL" id="KAJ4459595.1"/>
    </source>
</evidence>
<keyword evidence="1" id="KW-0472">Membrane</keyword>
<sequence>MVLGFAIRFVVSFVLTQVIGMFYYAPRVLGTIWANALGLTGDRMKEAQKHAAWTFSWATIGAVVLCLLWGTVLTYATVGSRLGAVEISLLAGFVCSAAGLSHYMFSQAGLKVWLIDLVHTILTFAAIGAVFYTQ</sequence>
<organism evidence="2 3">
    <name type="scientific">Paratrimastix pyriformis</name>
    <dbReference type="NCBI Taxonomy" id="342808"/>
    <lineage>
        <taxon>Eukaryota</taxon>
        <taxon>Metamonada</taxon>
        <taxon>Preaxostyla</taxon>
        <taxon>Paratrimastigidae</taxon>
        <taxon>Paratrimastix</taxon>
    </lineage>
</organism>
<gene>
    <name evidence="2" type="ORF">PAPYR_4325</name>
</gene>
<keyword evidence="1" id="KW-1133">Transmembrane helix</keyword>
<protein>
    <recommendedName>
        <fullName evidence="4">DUF1761 domain-containing protein</fullName>
    </recommendedName>
</protein>
<feature type="transmembrane region" description="Helical" evidence="1">
    <location>
        <begin position="82"/>
        <end position="100"/>
    </location>
</feature>
<evidence type="ECO:0000256" key="1">
    <source>
        <dbReference type="SAM" id="Phobius"/>
    </source>
</evidence>
<dbReference type="EMBL" id="JAPMOS010000018">
    <property type="protein sequence ID" value="KAJ4459595.1"/>
    <property type="molecule type" value="Genomic_DNA"/>
</dbReference>